<dbReference type="GO" id="GO:0005886">
    <property type="term" value="C:plasma membrane"/>
    <property type="evidence" value="ECO:0007669"/>
    <property type="project" value="UniProtKB-SubCell"/>
</dbReference>
<keyword evidence="7" id="KW-0418">Kinase</keyword>
<feature type="transmembrane region" description="Helical" evidence="11">
    <location>
        <begin position="20"/>
        <end position="40"/>
    </location>
</feature>
<feature type="domain" description="PAS" evidence="12">
    <location>
        <begin position="352"/>
        <end position="397"/>
    </location>
</feature>
<keyword evidence="11" id="KW-0472">Membrane</keyword>
<dbReference type="GO" id="GO:0043709">
    <property type="term" value="P:cell adhesion involved in single-species biofilm formation"/>
    <property type="evidence" value="ECO:0007669"/>
    <property type="project" value="TreeGrafter"/>
</dbReference>
<dbReference type="GO" id="GO:0016301">
    <property type="term" value="F:kinase activity"/>
    <property type="evidence" value="ECO:0007669"/>
    <property type="project" value="UniProtKB-KW"/>
</dbReference>
<keyword evidence="8" id="KW-0067">ATP-binding</keyword>
<dbReference type="SMART" id="SM00086">
    <property type="entry name" value="PAC"/>
    <property type="match status" value="1"/>
</dbReference>
<comment type="catalytic activity">
    <reaction evidence="10">
        <text>2 GTP = 3',3'-c-di-GMP + 2 diphosphate</text>
        <dbReference type="Rhea" id="RHEA:24898"/>
        <dbReference type="ChEBI" id="CHEBI:33019"/>
        <dbReference type="ChEBI" id="CHEBI:37565"/>
        <dbReference type="ChEBI" id="CHEBI:58805"/>
        <dbReference type="EC" id="2.7.7.65"/>
    </reaction>
</comment>
<dbReference type="InterPro" id="IPR000014">
    <property type="entry name" value="PAS"/>
</dbReference>
<feature type="domain" description="GGDEF" evidence="14">
    <location>
        <begin position="511"/>
        <end position="636"/>
    </location>
</feature>
<keyword evidence="4" id="KW-0597">Phosphoprotein</keyword>
<evidence type="ECO:0000313" key="15">
    <source>
        <dbReference type="EMBL" id="GEK12652.1"/>
    </source>
</evidence>
<dbReference type="NCBIfam" id="TIGR00254">
    <property type="entry name" value="GGDEF"/>
    <property type="match status" value="1"/>
</dbReference>
<comment type="cofactor">
    <cofactor evidence="1">
        <name>Mg(2+)</name>
        <dbReference type="ChEBI" id="CHEBI:18420"/>
    </cofactor>
</comment>
<dbReference type="CDD" id="cd01949">
    <property type="entry name" value="GGDEF"/>
    <property type="match status" value="1"/>
</dbReference>
<dbReference type="GO" id="GO:0000160">
    <property type="term" value="P:phosphorelay signal transduction system"/>
    <property type="evidence" value="ECO:0007669"/>
    <property type="project" value="UniProtKB-KW"/>
</dbReference>
<keyword evidence="11" id="KW-1133">Transmembrane helix</keyword>
<dbReference type="InterPro" id="IPR050469">
    <property type="entry name" value="Diguanylate_Cyclase"/>
</dbReference>
<reference evidence="15 16" key="1">
    <citation type="submission" date="2019-07" db="EMBL/GenBank/DDBJ databases">
        <title>Whole genome shotgun sequence of Aliivibrio fischeri NBRC 101058.</title>
        <authorList>
            <person name="Hosoyama A."/>
            <person name="Uohara A."/>
            <person name="Ohji S."/>
            <person name="Ichikawa N."/>
        </authorList>
    </citation>
    <scope>NUCLEOTIDE SEQUENCE [LARGE SCALE GENOMIC DNA]</scope>
    <source>
        <strain evidence="15 16">NBRC 101058</strain>
    </source>
</reference>
<evidence type="ECO:0000256" key="5">
    <source>
        <dbReference type="ARBA" id="ARBA00022679"/>
    </source>
</evidence>
<dbReference type="AlphaFoldDB" id="A0A510UDH6"/>
<dbReference type="InterPro" id="IPR000700">
    <property type="entry name" value="PAS-assoc_C"/>
</dbReference>
<dbReference type="Pfam" id="PF00990">
    <property type="entry name" value="GGDEF"/>
    <property type="match status" value="1"/>
</dbReference>
<dbReference type="SMART" id="SM00091">
    <property type="entry name" value="PAS"/>
    <property type="match status" value="1"/>
</dbReference>
<comment type="caution">
    <text evidence="15">The sequence shown here is derived from an EMBL/GenBank/DDBJ whole genome shotgun (WGS) entry which is preliminary data.</text>
</comment>
<dbReference type="InterPro" id="IPR001610">
    <property type="entry name" value="PAC"/>
</dbReference>
<accession>A0A510UDH6</accession>
<dbReference type="GO" id="GO:0005524">
    <property type="term" value="F:ATP binding"/>
    <property type="evidence" value="ECO:0007669"/>
    <property type="project" value="UniProtKB-KW"/>
</dbReference>
<evidence type="ECO:0000256" key="3">
    <source>
        <dbReference type="ARBA" id="ARBA00012528"/>
    </source>
</evidence>
<evidence type="ECO:0000313" key="16">
    <source>
        <dbReference type="Proteomes" id="UP000321787"/>
    </source>
</evidence>
<dbReference type="InterPro" id="IPR048760">
    <property type="entry name" value="VP0354-like_sensor_dom"/>
</dbReference>
<comment type="subcellular location">
    <subcellularLocation>
        <location evidence="2">Cell inner membrane</location>
    </subcellularLocation>
</comment>
<dbReference type="PANTHER" id="PTHR45138">
    <property type="entry name" value="REGULATORY COMPONENTS OF SENSORY TRANSDUCTION SYSTEM"/>
    <property type="match status" value="1"/>
</dbReference>
<dbReference type="Gene3D" id="3.30.70.270">
    <property type="match status" value="1"/>
</dbReference>
<sequence length="643" mass="73434">MAVKKLVIYIGYMNLKPIKYFVVTFLLIGATPIFYFWTLYQTELNAIQSLRETEAKHQLNYSQNAINEISSELSTSLRLLSDSRALLQFIQSPSLKNRALLESLWALTATNYSYISQVRFIDTDGMEQSRVDDINGEIKVTPIYQLQDKSQRNYFLYAQTLKAEEVGTFGIDLEVENGKVVIPLQPTLRIFTPVEVADERKGYLVFNLDVYEIIEEIDYSIDSHYNLEFVDLEGYYLASKNKEKMLGNLIEERDSFNLLIENPNLWRAMEDRNIHNFKDKKHFYAFNKIALGNGFEGSELYLLLTSNIKVDSSGTDHKLAFILYETIMAIILLVILSVIISRYIVKHRTTSLESQLALAALNGMSSIVITDKNNRIIKVNDEFTRVSGWKESEVMGQCPSIFQSGVHSDAFYAEMWQTIQENQSWEGEVVNKRKDGTLITEILRIQAIMGKNGKVQYFIASFVDITARKELENCLRELSEKDMLTQCWNRRKFEAEFSKLTNKQRLTPEVKMSCLAIIDIDYFKRINDQYGHDVGDKVIKNVARILQTESRSIDFVARIGGEEFAILLPNTSLKEAEVILNRLRVAIHLADGSQSVTVSGGVTDICDCGEATYKRADLALYESKTAGRNQISCFPSSEMDQIA</sequence>
<keyword evidence="5" id="KW-0808">Transferase</keyword>
<evidence type="ECO:0000256" key="1">
    <source>
        <dbReference type="ARBA" id="ARBA00001946"/>
    </source>
</evidence>
<dbReference type="Gene3D" id="3.30.450.20">
    <property type="entry name" value="PAS domain"/>
    <property type="match status" value="3"/>
</dbReference>
<protein>
    <recommendedName>
        <fullName evidence="3">diguanylate cyclase</fullName>
        <ecNumber evidence="3">2.7.7.65</ecNumber>
    </recommendedName>
</protein>
<dbReference type="PANTHER" id="PTHR45138:SF9">
    <property type="entry name" value="DIGUANYLATE CYCLASE DGCM-RELATED"/>
    <property type="match status" value="1"/>
</dbReference>
<feature type="domain" description="PAC" evidence="13">
    <location>
        <begin position="423"/>
        <end position="477"/>
    </location>
</feature>
<dbReference type="EC" id="2.7.7.65" evidence="3"/>
<dbReference type="PROSITE" id="PS50887">
    <property type="entry name" value="GGDEF"/>
    <property type="match status" value="1"/>
</dbReference>
<keyword evidence="11" id="KW-0812">Transmembrane</keyword>
<dbReference type="InterPro" id="IPR029151">
    <property type="entry name" value="Sensor-like_sf"/>
</dbReference>
<name>A0A510UDH6_ALIFS</name>
<gene>
    <name evidence="15" type="primary">mifA</name>
    <name evidence="15" type="ORF">AFI02nite_06880</name>
</gene>
<evidence type="ECO:0000259" key="12">
    <source>
        <dbReference type="PROSITE" id="PS50112"/>
    </source>
</evidence>
<dbReference type="FunFam" id="3.30.70.270:FF:000001">
    <property type="entry name" value="Diguanylate cyclase domain protein"/>
    <property type="match status" value="1"/>
</dbReference>
<evidence type="ECO:0000256" key="2">
    <source>
        <dbReference type="ARBA" id="ARBA00004533"/>
    </source>
</evidence>
<evidence type="ECO:0000256" key="8">
    <source>
        <dbReference type="ARBA" id="ARBA00022840"/>
    </source>
</evidence>
<dbReference type="InterPro" id="IPR043128">
    <property type="entry name" value="Rev_trsase/Diguanyl_cyclase"/>
</dbReference>
<dbReference type="CDD" id="cd00130">
    <property type="entry name" value="PAS"/>
    <property type="match status" value="1"/>
</dbReference>
<dbReference type="Pfam" id="PF21623">
    <property type="entry name" value="HK_sensor_dom_bact"/>
    <property type="match status" value="1"/>
</dbReference>
<dbReference type="NCBIfam" id="TIGR00229">
    <property type="entry name" value="sensory_box"/>
    <property type="match status" value="1"/>
</dbReference>
<proteinExistence type="predicted"/>
<keyword evidence="6" id="KW-0547">Nucleotide-binding</keyword>
<dbReference type="SUPFAM" id="SSF55073">
    <property type="entry name" value="Nucleotide cyclase"/>
    <property type="match status" value="1"/>
</dbReference>
<dbReference type="SUPFAM" id="SSF103190">
    <property type="entry name" value="Sensory domain-like"/>
    <property type="match status" value="2"/>
</dbReference>
<dbReference type="InterPro" id="IPR035965">
    <property type="entry name" value="PAS-like_dom_sf"/>
</dbReference>
<evidence type="ECO:0000256" key="6">
    <source>
        <dbReference type="ARBA" id="ARBA00022741"/>
    </source>
</evidence>
<dbReference type="Proteomes" id="UP000321787">
    <property type="component" value="Unassembled WGS sequence"/>
</dbReference>
<evidence type="ECO:0000259" key="13">
    <source>
        <dbReference type="PROSITE" id="PS50113"/>
    </source>
</evidence>
<evidence type="ECO:0000256" key="4">
    <source>
        <dbReference type="ARBA" id="ARBA00022553"/>
    </source>
</evidence>
<evidence type="ECO:0000256" key="7">
    <source>
        <dbReference type="ARBA" id="ARBA00022777"/>
    </source>
</evidence>
<dbReference type="Pfam" id="PF13426">
    <property type="entry name" value="PAS_9"/>
    <property type="match status" value="1"/>
</dbReference>
<organism evidence="15 16">
    <name type="scientific">Aliivibrio fischeri</name>
    <name type="common">Vibrio fischeri</name>
    <dbReference type="NCBI Taxonomy" id="668"/>
    <lineage>
        <taxon>Bacteria</taxon>
        <taxon>Pseudomonadati</taxon>
        <taxon>Pseudomonadota</taxon>
        <taxon>Gammaproteobacteria</taxon>
        <taxon>Vibrionales</taxon>
        <taxon>Vibrionaceae</taxon>
        <taxon>Aliivibrio</taxon>
    </lineage>
</organism>
<keyword evidence="9" id="KW-0902">Two-component regulatory system</keyword>
<evidence type="ECO:0000259" key="14">
    <source>
        <dbReference type="PROSITE" id="PS50887"/>
    </source>
</evidence>
<dbReference type="SMART" id="SM00267">
    <property type="entry name" value="GGDEF"/>
    <property type="match status" value="1"/>
</dbReference>
<feature type="transmembrane region" description="Helical" evidence="11">
    <location>
        <begin position="321"/>
        <end position="345"/>
    </location>
</feature>
<evidence type="ECO:0000256" key="11">
    <source>
        <dbReference type="SAM" id="Phobius"/>
    </source>
</evidence>
<dbReference type="SUPFAM" id="SSF55785">
    <property type="entry name" value="PYP-like sensor domain (PAS domain)"/>
    <property type="match status" value="1"/>
</dbReference>
<dbReference type="GO" id="GO:0052621">
    <property type="term" value="F:diguanylate cyclase activity"/>
    <property type="evidence" value="ECO:0007669"/>
    <property type="project" value="UniProtKB-EC"/>
</dbReference>
<evidence type="ECO:0000256" key="9">
    <source>
        <dbReference type="ARBA" id="ARBA00023012"/>
    </source>
</evidence>
<dbReference type="PROSITE" id="PS50113">
    <property type="entry name" value="PAC"/>
    <property type="match status" value="1"/>
</dbReference>
<evidence type="ECO:0000256" key="10">
    <source>
        <dbReference type="ARBA" id="ARBA00034247"/>
    </source>
</evidence>
<dbReference type="EMBL" id="BJTZ01000002">
    <property type="protein sequence ID" value="GEK12652.1"/>
    <property type="molecule type" value="Genomic_DNA"/>
</dbReference>
<dbReference type="GO" id="GO:1902201">
    <property type="term" value="P:negative regulation of bacterial-type flagellum-dependent cell motility"/>
    <property type="evidence" value="ECO:0007669"/>
    <property type="project" value="TreeGrafter"/>
</dbReference>
<dbReference type="PROSITE" id="PS50112">
    <property type="entry name" value="PAS"/>
    <property type="match status" value="1"/>
</dbReference>
<dbReference type="InterPro" id="IPR029787">
    <property type="entry name" value="Nucleotide_cyclase"/>
</dbReference>
<dbReference type="InterPro" id="IPR000160">
    <property type="entry name" value="GGDEF_dom"/>
</dbReference>